<evidence type="ECO:0000259" key="12">
    <source>
        <dbReference type="PROSITE" id="PS50507"/>
    </source>
</evidence>
<keyword evidence="9" id="KW-0693">Viral RNA replication</keyword>
<dbReference type="GO" id="GO:0006370">
    <property type="term" value="P:7-methylguanosine mRNA capping"/>
    <property type="evidence" value="ECO:0007669"/>
    <property type="project" value="UniProtKB-KW"/>
</dbReference>
<evidence type="ECO:0000256" key="2">
    <source>
        <dbReference type="ARBA" id="ARBA00004531"/>
    </source>
</evidence>
<dbReference type="GO" id="GO:0005524">
    <property type="term" value="F:ATP binding"/>
    <property type="evidence" value="ECO:0007669"/>
    <property type="project" value="UniProtKB-KW"/>
</dbReference>
<dbReference type="Pfam" id="PF00978">
    <property type="entry name" value="RdRP_2"/>
    <property type="match status" value="1"/>
</dbReference>
<feature type="domain" description="Alphavirus-like MT" evidence="14">
    <location>
        <begin position="216"/>
        <end position="435"/>
    </location>
</feature>
<keyword evidence="7" id="KW-0547">Nucleotide-binding</keyword>
<dbReference type="PROSITE" id="PS51743">
    <property type="entry name" value="ALPHAVIRUS_MT"/>
    <property type="match status" value="1"/>
</dbReference>
<feature type="domain" description="(+)RNA virus helicase C-terminal" evidence="13">
    <location>
        <begin position="1769"/>
        <end position="2112"/>
    </location>
</feature>
<evidence type="ECO:0000256" key="4">
    <source>
        <dbReference type="ARBA" id="ARBA00022664"/>
    </source>
</evidence>
<dbReference type="SUPFAM" id="SSF52540">
    <property type="entry name" value="P-loop containing nucleoside triphosphate hydrolases"/>
    <property type="match status" value="1"/>
</dbReference>
<dbReference type="InterPro" id="IPR007094">
    <property type="entry name" value="RNA-dir_pol_PSvirus"/>
</dbReference>
<dbReference type="GO" id="GO:0042025">
    <property type="term" value="C:host cell nucleus"/>
    <property type="evidence" value="ECO:0007669"/>
    <property type="project" value="UniProtKB-SubCell"/>
</dbReference>
<keyword evidence="3" id="KW-1048">Host nucleus</keyword>
<dbReference type="Pfam" id="PF01728">
    <property type="entry name" value="FtsJ"/>
    <property type="match status" value="1"/>
</dbReference>
<keyword evidence="4" id="KW-0507">mRNA processing</keyword>
<evidence type="ECO:0000256" key="7">
    <source>
        <dbReference type="ARBA" id="ARBA00022840"/>
    </source>
</evidence>
<keyword evidence="8" id="KW-0694">RNA-binding</keyword>
<dbReference type="InterPro" id="IPR002588">
    <property type="entry name" value="Alphavirus-like_MT_dom"/>
</dbReference>
<protein>
    <submittedName>
        <fullName evidence="15">Polyprotein</fullName>
    </submittedName>
</protein>
<evidence type="ECO:0000256" key="8">
    <source>
        <dbReference type="ARBA" id="ARBA00022884"/>
    </source>
</evidence>
<dbReference type="InterPro" id="IPR029063">
    <property type="entry name" value="SAM-dependent_MTases_sf"/>
</dbReference>
<keyword evidence="7" id="KW-0067">ATP-binding</keyword>
<dbReference type="GO" id="GO:0039694">
    <property type="term" value="P:viral RNA genome replication"/>
    <property type="evidence" value="ECO:0007669"/>
    <property type="project" value="InterPro"/>
</dbReference>
<dbReference type="InterPro" id="IPR001788">
    <property type="entry name" value="RNA-dep_RNA_pol_alsuvir"/>
</dbReference>
<name>A0A2S0S4R0_9VIRU</name>
<reference evidence="15" key="1">
    <citation type="journal article" date="2018" name="Virus Evol.">
        <title>The virome of Drosophila suzukii, an invasive pest of soft fruit.</title>
        <authorList>
            <person name="Medd N.C."/>
            <person name="Fellous S."/>
            <person name="Waldron F.M."/>
            <person name="Xuereb A."/>
            <person name="Nakai M."/>
            <person name="Cross J.V."/>
            <person name="Obbard D.J."/>
        </authorList>
    </citation>
    <scope>NUCLEOTIDE SEQUENCE</scope>
    <source>
        <strain evidence="15">UK1</strain>
    </source>
</reference>
<dbReference type="InterPro" id="IPR027417">
    <property type="entry name" value="P-loop_NTPase"/>
</dbReference>
<dbReference type="GO" id="GO:0008174">
    <property type="term" value="F:mRNA methyltransferase activity"/>
    <property type="evidence" value="ECO:0007669"/>
    <property type="project" value="UniProtKB-UniRule"/>
</dbReference>
<evidence type="ECO:0000259" key="13">
    <source>
        <dbReference type="PROSITE" id="PS51657"/>
    </source>
</evidence>
<keyword evidence="6" id="KW-0548">Nucleotidyltransferase</keyword>
<evidence type="ECO:0000256" key="3">
    <source>
        <dbReference type="ARBA" id="ARBA00022562"/>
    </source>
</evidence>
<keyword evidence="10" id="KW-0506">mRNA capping</keyword>
<dbReference type="GO" id="GO:0016556">
    <property type="term" value="P:mRNA modification"/>
    <property type="evidence" value="ECO:0007669"/>
    <property type="project" value="InterPro"/>
</dbReference>
<dbReference type="InterPro" id="IPR043502">
    <property type="entry name" value="DNA/RNA_pol_sf"/>
</dbReference>
<dbReference type="CDD" id="cd23254">
    <property type="entry name" value="Kitaviridae_RdRp"/>
    <property type="match status" value="1"/>
</dbReference>
<dbReference type="Gene3D" id="3.40.50.150">
    <property type="entry name" value="Vaccinia Virus protein VP39"/>
    <property type="match status" value="1"/>
</dbReference>
<comment type="catalytic activity">
    <reaction evidence="11">
        <text>ATP + H2O = ADP + phosphate + H(+)</text>
        <dbReference type="Rhea" id="RHEA:13065"/>
        <dbReference type="ChEBI" id="CHEBI:15377"/>
        <dbReference type="ChEBI" id="CHEBI:15378"/>
        <dbReference type="ChEBI" id="CHEBI:30616"/>
        <dbReference type="ChEBI" id="CHEBI:43474"/>
        <dbReference type="ChEBI" id="CHEBI:456216"/>
        <dbReference type="EC" id="3.6.4.13"/>
    </reaction>
</comment>
<organism evidence="15">
    <name type="scientific">Beult virus</name>
    <dbReference type="NCBI Taxonomy" id="2170589"/>
    <lineage>
        <taxon>Viruses</taxon>
        <taxon>Riboviria</taxon>
    </lineage>
</organism>
<evidence type="ECO:0000259" key="14">
    <source>
        <dbReference type="PROSITE" id="PS51743"/>
    </source>
</evidence>
<dbReference type="Gene3D" id="3.40.50.300">
    <property type="entry name" value="P-loop containing nucleotide triphosphate hydrolases"/>
    <property type="match status" value="2"/>
</dbReference>
<dbReference type="GO" id="GO:0032259">
    <property type="term" value="P:methylation"/>
    <property type="evidence" value="ECO:0007669"/>
    <property type="project" value="InterPro"/>
</dbReference>
<dbReference type="SUPFAM" id="SSF53335">
    <property type="entry name" value="S-adenosyl-L-methionine-dependent methyltransferases"/>
    <property type="match status" value="1"/>
</dbReference>
<evidence type="ECO:0000256" key="5">
    <source>
        <dbReference type="ARBA" id="ARBA00022679"/>
    </source>
</evidence>
<evidence type="ECO:0000256" key="6">
    <source>
        <dbReference type="ARBA" id="ARBA00022695"/>
    </source>
</evidence>
<dbReference type="Pfam" id="PF01443">
    <property type="entry name" value="Viral_helicase1"/>
    <property type="match status" value="1"/>
</dbReference>
<sequence>MILIIQVTLSKMSYALELNMYKNNKPKSPIKDGFCYLSVVKFYNITYGTKIKLSEFRALGPYPQLIKFLYLLASKVDTNKLVPEPVLKSNLIYHFDDEPIRYVKLLDLVRSKDTDPLRVGADDSIQELSNVQVQQVFKIIESAGGDLNAIVAQQKMEWLRDHGKEILNQAISKQLETSMTKPSKKIYLPFTSTNRKTEGVANDEMLILRYPEFDINFKTNKGHPHSIAANCRILERELLLLKCNYSLNKIASDKKYDFLYCEIGANPMMVIDTPNIHACVGIIGIRDNSRFTKFIAQMDDKIAEEKIQDVELNRYKKIVNGKSHQMCYGRAQNCKITSKYLIFLHSNYDMKLNDILDIMIKKKSLIAHLCFIFDESVLVQEEGFIRSMGVYFKKFFKREFFENVKYISFSFVGDASLSYTHRWDTYTALVLRTYVTRGIHTYEIQKSDHRLNTVFVDIVKCTTPQSIVHRKEIVHYRFDCIASDRKILLWYDLKVDLTKKKGYKIAKKFLVVSSVLYNLIYQFLIKTEKNAFTIAHALKAASSYNTRCTYNGTDIIPPEYQLDSEELFDVVFVIYMIVYRDKNKNGTLLQSLVADEKLISELMNTGYVTRFCRAFNNTWTGESNWLDRITKILKIFKAFNVDKLRCPVGNVDVVDQIDITQYIRHLLISDETEDIGNTKTFEITEDEVGVSFTLDDEEHILTAVKAIIPTVDDLRKKNQNVSMETIFELPKSTIERNKEIFSMTVTEISGLNNHCCFRALLKAIGIEFDTRKFFDIFKSYWQTNRNNIDFGESSEAIREGLDLVFKDGIGSLDFLVLFSKISLINILVVTGKDVVQIIDEASDDMTLSNSIILIFSRSVDAKIGHYNLVNNNKINYNMIYNKFFKMLTKLIFDNEKYSKLYINIKKKFFSPIYKYISINKDTTKTVFKLNDIFKELKISRVEKYLEVGASPGGTVIFVQDYMKAKTIKAFSIVNDNIKVFEKAKDKITFGNYLDEKIKYNEFDVVFFDAALDTGNNNQLNKPILENFLSDLKRDEVDIKKTLFIVKISDIFDFFLDIEIYQMLYPEIMHNIDFIKPNTSNPCSSEVYAILGKANDNFQGINNLKIIIKNILQSYQFLKVKTADIDVKMFGGFEDNEEKLDFKTAQKLYPIYIKYFRGTLDYDECCNAIQMYSIIYDEKEDNGALRIATEENDKKKSKNVFEKLINKKKFNKNNKISLSKNENKENWFFKMFRAVVNSYVLANSAKEIFLMMSVFAGFMKMSIEQCYRILYIETFGEECTQIFNNSSKIETCKALAQLWLKAFRRDKYLPIHCSKTTSNIFRTFYNNHYVTIEQGNEMQKYNKNNDKELNAEINSEIIRATKYKLNKRNLDLYINKLKSKNEKNKTIEEDKNIVGDDKIADNNDNNIEENKSVAGDGNSVDSLTWDYYQNIAEKDIRTECEIVEIIKDKVVENKEEHISKKEVNENIIEDDVDEELHTDIKPCGEGKEKIIDKNTVNITEKRSLAYLIYHKLNNKNFISNKHFKIFTTPAEVSNIESKVHIMFHFDGFYQFIDNIRDREKMNYNYKDNILNIGVSTNCYAYVSTGAFIMFMDKYFPKDFHWNILFNINYSPYIRYVDFMDMVLKKYNINTFSINLVINDKSTVELLNKKYAETFPFEKDNSLFAQLQSDSNINMYLGKIEREFVAPNVTNAYEKNARTEILAKLNVTSNIINNNLAKIWLQYYTAMVGKVPGSDEAEFILNGTITDHSHGFDGKALVAKVGNKFSTNSRLILVSKETKIMNDKIMSKNIMRYKDQPIHESEYMFINGLAGCGKSYNIIANYNIECDMILTATRANAEDLRVKYTNYNKNFNRNDKEKQRKLKTHIRTIDSLLCSEGFEYRNVRTLYVDEVFMVHAGSVSWCSQIIKPKYVLAFGDIRQIPYIERTLQSVRFANITKFSKCIDQLNVSLRCPMDVAYLFNSCYQIRKTDPFKIKPGFLTTNSRSNSLKLIIDISMNTLKSYISQYKTEVIFMTFKEAEAATLRESKIPALTVHQQQGVTSRYVVIVRLSTKPNDEIYKSDEHILVALTRHTIKAFYHTPICDKMAGMITKNNKTQSIKIKNQLIDKAYTFKLPEKMTIFQEMSIVRENVYINKMFGGSRDNTKEQEYTVEMLDKYDVKPSTKKKYLQTKNPFTMSKKEIDEIFKGGSFGRGSLFTVVEEFQHTNQENTKIRNMLLANGYTDGLTENLVKEFTYNDLNYMKYKQDFRPRLIEPSIVILQEFFDVLIPSASYREYDQDPLLIEVSNLELFSDPFKFDPGMKLPAKRLYDKLSPRLKTHMPATRPNSQLETLIAVIKRNLLVPHLQAKIDHSNLVKLMVKKFINTYIPKDNMSVLNGFYHNKIVPNFSHTNSWLETQAAKLDRNIDEEFSLEETDLSYYNCMIKPTPKPVLDTTGINTYSALQTICYHDKNVNTIFCSIFRILKKRLLMVLDSRFKIFTDVSPEEFSEMLSTEFDAELLDIFHKLEIDISKYDKSQGKLFLDIEMEIYRIFGIPEDLLLAWYKAHQHTTLYDRVNKLKFFVDYQRKSGNASTYLGNTIVLMVVLSCLFNLDDALLAMFSGDDSLIVSKNQLYDRNSECANLFNLESKFFRYKNSYFCSKFLLNIDGNFRLIPDPLKVLIKLGRSDLVNFEHVEDYRISCSDLLSVYDDIRIDEKLSLAMDERYGKTVKLIDYSVMLHNILGFIRDKEQFRNLYYIDAGAVINYDPSRPKLD</sequence>
<dbReference type="InterPro" id="IPR027351">
    <property type="entry name" value="(+)RNA_virus_helicase_core_dom"/>
</dbReference>
<dbReference type="PROSITE" id="PS50507">
    <property type="entry name" value="RDRP_SSRNA_POS"/>
    <property type="match status" value="1"/>
</dbReference>
<proteinExistence type="predicted"/>
<dbReference type="GO" id="GO:0003724">
    <property type="term" value="F:RNA helicase activity"/>
    <property type="evidence" value="ECO:0007669"/>
    <property type="project" value="UniProtKB-EC"/>
</dbReference>
<dbReference type="PROSITE" id="PS51657">
    <property type="entry name" value="PSRV_HELICASE"/>
    <property type="match status" value="1"/>
</dbReference>
<dbReference type="GO" id="GO:0003723">
    <property type="term" value="F:RNA binding"/>
    <property type="evidence" value="ECO:0007669"/>
    <property type="project" value="UniProtKB-KW"/>
</dbReference>
<dbReference type="GO" id="GO:0033645">
    <property type="term" value="C:host cell endomembrane system"/>
    <property type="evidence" value="ECO:0007669"/>
    <property type="project" value="UniProtKB-SubCell"/>
</dbReference>
<dbReference type="Pfam" id="PF01660">
    <property type="entry name" value="Vmethyltransf"/>
    <property type="match status" value="1"/>
</dbReference>
<evidence type="ECO:0000313" key="15">
    <source>
        <dbReference type="EMBL" id="AWA82276.1"/>
    </source>
</evidence>
<keyword evidence="5" id="KW-0808">Transferase</keyword>
<dbReference type="GO" id="GO:0006351">
    <property type="term" value="P:DNA-templated transcription"/>
    <property type="evidence" value="ECO:0007669"/>
    <property type="project" value="InterPro"/>
</dbReference>
<evidence type="ECO:0000256" key="1">
    <source>
        <dbReference type="ARBA" id="ARBA00004147"/>
    </source>
</evidence>
<accession>A0A2S0S4R0</accession>
<evidence type="ECO:0000256" key="10">
    <source>
        <dbReference type="ARBA" id="ARBA00023042"/>
    </source>
</evidence>
<dbReference type="EMBL" id="MF893262">
    <property type="protein sequence ID" value="AWA82276.1"/>
    <property type="molecule type" value="Genomic_RNA"/>
</dbReference>
<comment type="subcellular location">
    <subcellularLocation>
        <location evidence="2">Host endomembrane system</location>
        <topology evidence="2">Peripheral membrane protein</topology>
    </subcellularLocation>
    <subcellularLocation>
        <location evidence="1">Host nucleus</location>
    </subcellularLocation>
</comment>
<evidence type="ECO:0000256" key="9">
    <source>
        <dbReference type="ARBA" id="ARBA00022953"/>
    </source>
</evidence>
<dbReference type="SUPFAM" id="SSF56672">
    <property type="entry name" value="DNA/RNA polymerases"/>
    <property type="match status" value="1"/>
</dbReference>
<dbReference type="GO" id="GO:0003968">
    <property type="term" value="F:RNA-directed RNA polymerase activity"/>
    <property type="evidence" value="ECO:0007669"/>
    <property type="project" value="InterPro"/>
</dbReference>
<evidence type="ECO:0000256" key="11">
    <source>
        <dbReference type="ARBA" id="ARBA00047984"/>
    </source>
</evidence>
<feature type="domain" description="RdRp catalytic" evidence="12">
    <location>
        <begin position="2497"/>
        <end position="2610"/>
    </location>
</feature>
<dbReference type="InterPro" id="IPR002877">
    <property type="entry name" value="RNA_MeTrfase_FtsJ_dom"/>
</dbReference>